<comment type="caution">
    <text evidence="7">The sequence shown here is derived from an EMBL/GenBank/DDBJ whole genome shotgun (WGS) entry which is preliminary data.</text>
</comment>
<accession>A0A917J0J7</accession>
<dbReference type="Gene3D" id="1.10.1740.10">
    <property type="match status" value="1"/>
</dbReference>
<dbReference type="InterPro" id="IPR007627">
    <property type="entry name" value="RNA_pol_sigma70_r2"/>
</dbReference>
<evidence type="ECO:0000313" key="7">
    <source>
        <dbReference type="EMBL" id="GGH74335.1"/>
    </source>
</evidence>
<keyword evidence="3" id="KW-0731">Sigma factor</keyword>
<dbReference type="InterPro" id="IPR013249">
    <property type="entry name" value="RNA_pol_sigma70_r4_t2"/>
</dbReference>
<feature type="domain" description="RNA polymerase sigma factor 70 region 4 type 2" evidence="6">
    <location>
        <begin position="205"/>
        <end position="254"/>
    </location>
</feature>
<dbReference type="GO" id="GO:0003677">
    <property type="term" value="F:DNA binding"/>
    <property type="evidence" value="ECO:0007669"/>
    <property type="project" value="InterPro"/>
</dbReference>
<keyword evidence="2" id="KW-0805">Transcription regulation</keyword>
<dbReference type="PANTHER" id="PTHR43133">
    <property type="entry name" value="RNA POLYMERASE ECF-TYPE SIGMA FACTO"/>
    <property type="match status" value="1"/>
</dbReference>
<dbReference type="Pfam" id="PF04542">
    <property type="entry name" value="Sigma70_r2"/>
    <property type="match status" value="1"/>
</dbReference>
<evidence type="ECO:0000259" key="6">
    <source>
        <dbReference type="Pfam" id="PF08281"/>
    </source>
</evidence>
<dbReference type="NCBIfam" id="TIGR02937">
    <property type="entry name" value="sigma70-ECF"/>
    <property type="match status" value="1"/>
</dbReference>
<dbReference type="InterPro" id="IPR013324">
    <property type="entry name" value="RNA_pol_sigma_r3/r4-like"/>
</dbReference>
<dbReference type="SUPFAM" id="SSF88946">
    <property type="entry name" value="Sigma2 domain of RNA polymerase sigma factors"/>
    <property type="match status" value="1"/>
</dbReference>
<dbReference type="Pfam" id="PF08281">
    <property type="entry name" value="Sigma70_r4_2"/>
    <property type="match status" value="1"/>
</dbReference>
<feature type="domain" description="RNA polymerase sigma-70 region 2" evidence="5">
    <location>
        <begin position="108"/>
        <end position="175"/>
    </location>
</feature>
<dbReference type="GO" id="GO:0006352">
    <property type="term" value="P:DNA-templated transcription initiation"/>
    <property type="evidence" value="ECO:0007669"/>
    <property type="project" value="InterPro"/>
</dbReference>
<keyword evidence="8" id="KW-1185">Reference proteome</keyword>
<dbReference type="InterPro" id="IPR036388">
    <property type="entry name" value="WH-like_DNA-bd_sf"/>
</dbReference>
<proteinExistence type="inferred from homology"/>
<comment type="similarity">
    <text evidence="1">Belongs to the sigma-70 factor family. ECF subfamily.</text>
</comment>
<dbReference type="SUPFAM" id="SSF88659">
    <property type="entry name" value="Sigma3 and sigma4 domains of RNA polymerase sigma factors"/>
    <property type="match status" value="1"/>
</dbReference>
<dbReference type="PANTHER" id="PTHR43133:SF46">
    <property type="entry name" value="RNA POLYMERASE SIGMA-70 FACTOR ECF SUBFAMILY"/>
    <property type="match status" value="1"/>
</dbReference>
<dbReference type="GO" id="GO:0016987">
    <property type="term" value="F:sigma factor activity"/>
    <property type="evidence" value="ECO:0007669"/>
    <property type="project" value="UniProtKB-KW"/>
</dbReference>
<dbReference type="CDD" id="cd06171">
    <property type="entry name" value="Sigma70_r4"/>
    <property type="match status" value="1"/>
</dbReference>
<evidence type="ECO:0000256" key="2">
    <source>
        <dbReference type="ARBA" id="ARBA00023015"/>
    </source>
</evidence>
<reference evidence="7" key="2">
    <citation type="submission" date="2020-09" db="EMBL/GenBank/DDBJ databases">
        <authorList>
            <person name="Sun Q."/>
            <person name="Zhou Y."/>
        </authorList>
    </citation>
    <scope>NUCLEOTIDE SEQUENCE</scope>
    <source>
        <strain evidence="7">CGMCC 1.15290</strain>
    </source>
</reference>
<reference evidence="7" key="1">
    <citation type="journal article" date="2014" name="Int. J. Syst. Evol. Microbiol.">
        <title>Complete genome sequence of Corynebacterium casei LMG S-19264T (=DSM 44701T), isolated from a smear-ripened cheese.</title>
        <authorList>
            <consortium name="US DOE Joint Genome Institute (JGI-PGF)"/>
            <person name="Walter F."/>
            <person name="Albersmeier A."/>
            <person name="Kalinowski J."/>
            <person name="Ruckert C."/>
        </authorList>
    </citation>
    <scope>NUCLEOTIDE SEQUENCE</scope>
    <source>
        <strain evidence="7">CGMCC 1.15290</strain>
    </source>
</reference>
<keyword evidence="4" id="KW-0804">Transcription</keyword>
<evidence type="ECO:0000256" key="1">
    <source>
        <dbReference type="ARBA" id="ARBA00010641"/>
    </source>
</evidence>
<dbReference type="Gene3D" id="1.10.10.10">
    <property type="entry name" value="Winged helix-like DNA-binding domain superfamily/Winged helix DNA-binding domain"/>
    <property type="match status" value="1"/>
</dbReference>
<sequence length="278" mass="31572">MFVTRKHNIAGAYSYGVHGNGAMADDASYKNHAVAGSAAKPERIPVHLMNYLAPEKRGGSWFCLISITFTSFKIQIKRAGRLSDSLMHNEKALFQRIAEGDEGAFETLFRCYVPQVRAAVAGVLGTEIYVKDILQEVFLNLWLNRDKLPAVENPRNWIFKITYNRCYTWLQKLQKEEARNHTAAIQLAGGDNGPEQLLHFRETRLLVQEAILQLTPRSREIYELHRNQGLKVPEIAQQLGVAPQTVSNSLHQSVLRIRQYLLEKGVVIPLAILFLLFF</sequence>
<evidence type="ECO:0000256" key="3">
    <source>
        <dbReference type="ARBA" id="ARBA00023082"/>
    </source>
</evidence>
<name>A0A917J0J7_9BACT</name>
<dbReference type="InterPro" id="IPR014284">
    <property type="entry name" value="RNA_pol_sigma-70_dom"/>
</dbReference>
<dbReference type="InterPro" id="IPR039425">
    <property type="entry name" value="RNA_pol_sigma-70-like"/>
</dbReference>
<dbReference type="EMBL" id="BMIB01000003">
    <property type="protein sequence ID" value="GGH74335.1"/>
    <property type="molecule type" value="Genomic_DNA"/>
</dbReference>
<protein>
    <recommendedName>
        <fullName evidence="9">RNA polymerase sigma-70 factor, ECF subfamily</fullName>
    </recommendedName>
</protein>
<gene>
    <name evidence="7" type="ORF">GCM10011379_36850</name>
</gene>
<evidence type="ECO:0000313" key="8">
    <source>
        <dbReference type="Proteomes" id="UP000627292"/>
    </source>
</evidence>
<evidence type="ECO:0000259" key="5">
    <source>
        <dbReference type="Pfam" id="PF04542"/>
    </source>
</evidence>
<evidence type="ECO:0008006" key="9">
    <source>
        <dbReference type="Google" id="ProtNLM"/>
    </source>
</evidence>
<dbReference type="InterPro" id="IPR013325">
    <property type="entry name" value="RNA_pol_sigma_r2"/>
</dbReference>
<evidence type="ECO:0000256" key="4">
    <source>
        <dbReference type="ARBA" id="ARBA00023163"/>
    </source>
</evidence>
<dbReference type="AlphaFoldDB" id="A0A917J0J7"/>
<organism evidence="7 8">
    <name type="scientific">Filimonas zeae</name>
    <dbReference type="NCBI Taxonomy" id="1737353"/>
    <lineage>
        <taxon>Bacteria</taxon>
        <taxon>Pseudomonadati</taxon>
        <taxon>Bacteroidota</taxon>
        <taxon>Chitinophagia</taxon>
        <taxon>Chitinophagales</taxon>
        <taxon>Chitinophagaceae</taxon>
        <taxon>Filimonas</taxon>
    </lineage>
</organism>
<dbReference type="Proteomes" id="UP000627292">
    <property type="component" value="Unassembled WGS sequence"/>
</dbReference>